<dbReference type="RefSeq" id="WP_146146182.1">
    <property type="nucleotide sequence ID" value="NZ_PVTG01000016.1"/>
</dbReference>
<reference evidence="2 3" key="1">
    <citation type="submission" date="2018-03" db="EMBL/GenBank/DDBJ databases">
        <title>Genomic Encyclopedia of Archaeal and Bacterial Type Strains, Phase II (KMG-II): from individual species to whole genera.</title>
        <authorList>
            <person name="Goeker M."/>
        </authorList>
    </citation>
    <scope>NUCLEOTIDE SEQUENCE [LARGE SCALE GENOMIC DNA]</scope>
    <source>
        <strain evidence="2 3">DSM 45416</strain>
    </source>
</reference>
<dbReference type="GO" id="GO:0003677">
    <property type="term" value="F:DNA binding"/>
    <property type="evidence" value="ECO:0007669"/>
    <property type="project" value="InterPro"/>
</dbReference>
<dbReference type="OrthoDB" id="5189518at2"/>
<dbReference type="SUPFAM" id="SSF56349">
    <property type="entry name" value="DNA breaking-rejoining enzymes"/>
    <property type="match status" value="1"/>
</dbReference>
<evidence type="ECO:0000313" key="2">
    <source>
        <dbReference type="EMBL" id="PRY44329.1"/>
    </source>
</evidence>
<dbReference type="Proteomes" id="UP000239210">
    <property type="component" value="Unassembled WGS sequence"/>
</dbReference>
<evidence type="ECO:0008006" key="4">
    <source>
        <dbReference type="Google" id="ProtNLM"/>
    </source>
</evidence>
<organism evidence="2 3">
    <name type="scientific">Geodermatophilus tzadiensis</name>
    <dbReference type="NCBI Taxonomy" id="1137988"/>
    <lineage>
        <taxon>Bacteria</taxon>
        <taxon>Bacillati</taxon>
        <taxon>Actinomycetota</taxon>
        <taxon>Actinomycetes</taxon>
        <taxon>Geodermatophilales</taxon>
        <taxon>Geodermatophilaceae</taxon>
        <taxon>Geodermatophilus</taxon>
    </lineage>
</organism>
<dbReference type="EMBL" id="PVTG01000016">
    <property type="protein sequence ID" value="PRY44329.1"/>
    <property type="molecule type" value="Genomic_DNA"/>
</dbReference>
<feature type="region of interest" description="Disordered" evidence="1">
    <location>
        <begin position="1"/>
        <end position="26"/>
    </location>
</feature>
<dbReference type="AlphaFoldDB" id="A0A2T0TF94"/>
<feature type="compositionally biased region" description="Acidic residues" evidence="1">
    <location>
        <begin position="14"/>
        <end position="26"/>
    </location>
</feature>
<keyword evidence="3" id="KW-1185">Reference proteome</keyword>
<protein>
    <recommendedName>
        <fullName evidence="4">Phage integrase family protein</fullName>
    </recommendedName>
</protein>
<comment type="caution">
    <text evidence="2">The sequence shown here is derived from an EMBL/GenBank/DDBJ whole genome shotgun (WGS) entry which is preliminary data.</text>
</comment>
<evidence type="ECO:0000256" key="1">
    <source>
        <dbReference type="SAM" id="MobiDB-lite"/>
    </source>
</evidence>
<proteinExistence type="predicted"/>
<dbReference type="InterPro" id="IPR011010">
    <property type="entry name" value="DNA_brk_join_enz"/>
</dbReference>
<gene>
    <name evidence="2" type="ORF">LY71_1167</name>
</gene>
<sequence length="363" mass="40036">MPPVVAGITGEPIADSDTEETWDESDVTVRGTRRLSRICSPERARAYVESYAPADRHDVSLRDWQALAPVIRPALASLCVRDSAVVRQMPVHLDALARIGAWVLKETGAVADIRDLLNPDTINRWVVAARTAQEAGSLAAYRSRIRRLAPLLWPDCPWSHQQGRVARRKPQPPYTAEQVARLEADCRNQPTEQARHRAEVILTLGLGAGLDGRWLPDVRPDDIFSLPSGEVCVWVPEPDRYVPVLQKFAPRLLDVKSRVPSDESLLGGPVRTNKNTVSHLVGRIKQPGAHATDPRAAHPRLNPTRLRNTWLVHHLTAGTRLPELLAAAGLQGLNSLEGLLQHVPVSDDALANIGRVARAHARR</sequence>
<accession>A0A2T0TF94</accession>
<name>A0A2T0TF94_9ACTN</name>
<evidence type="ECO:0000313" key="3">
    <source>
        <dbReference type="Proteomes" id="UP000239210"/>
    </source>
</evidence>